<evidence type="ECO:0000313" key="4">
    <source>
        <dbReference type="EMBL" id="MXP34128.1"/>
    </source>
</evidence>
<dbReference type="EMBL" id="WTYE01000001">
    <property type="protein sequence ID" value="MXP31368.1"/>
    <property type="molecule type" value="Genomic_DNA"/>
</dbReference>
<keyword evidence="5" id="KW-1185">Reference proteome</keyword>
<feature type="region of interest" description="Disordered" evidence="1">
    <location>
        <begin position="28"/>
        <end position="86"/>
    </location>
</feature>
<keyword evidence="2" id="KW-0732">Signal</keyword>
<protein>
    <submittedName>
        <fullName evidence="3">DUF4402 domain-containing protein</fullName>
    </submittedName>
</protein>
<dbReference type="OrthoDB" id="7407088at2"/>
<evidence type="ECO:0000313" key="5">
    <source>
        <dbReference type="Proteomes" id="UP000446786"/>
    </source>
</evidence>
<sequence>MFRYLALMLGACLIAMLPTEPVSAQGQCRFCDTNPPPQGEGGGRPGNGPGGNGNGNGNAGGNGNGNNGNGNNGNGNGNGNGGVGNGNGNGNAPDLFIESDIDFGRLIMIGAGEGSVLLDPTTGMKIVAGQLEDFGGFTVQGRATIVGRRFRQVQINFPNRVIMRDPRGGMAELRDFETNLSALPTLDADGVLEFTFTGTLVTDSQIGRGGDLRGTIPITVDYN</sequence>
<evidence type="ECO:0000256" key="2">
    <source>
        <dbReference type="SAM" id="SignalP"/>
    </source>
</evidence>
<dbReference type="RefSeq" id="WP_160778820.1">
    <property type="nucleotide sequence ID" value="NZ_BAAAZF010000001.1"/>
</dbReference>
<dbReference type="InterPro" id="IPR025514">
    <property type="entry name" value="DUF4402"/>
</dbReference>
<feature type="compositionally biased region" description="Gly residues" evidence="1">
    <location>
        <begin position="39"/>
        <end position="86"/>
    </location>
</feature>
<feature type="chain" id="PRO_5044663637" evidence="2">
    <location>
        <begin position="25"/>
        <end position="223"/>
    </location>
</feature>
<evidence type="ECO:0000313" key="3">
    <source>
        <dbReference type="EMBL" id="MXP31368.1"/>
    </source>
</evidence>
<dbReference type="EMBL" id="WTYE01000001">
    <property type="protein sequence ID" value="MXP34128.1"/>
    <property type="molecule type" value="Genomic_DNA"/>
</dbReference>
<comment type="caution">
    <text evidence="3">The sequence shown here is derived from an EMBL/GenBank/DDBJ whole genome shotgun (WGS) entry which is preliminary data.</text>
</comment>
<evidence type="ECO:0000256" key="1">
    <source>
        <dbReference type="SAM" id="MobiDB-lite"/>
    </source>
</evidence>
<dbReference type="Proteomes" id="UP000446786">
    <property type="component" value="Unassembled WGS sequence"/>
</dbReference>
<dbReference type="Pfam" id="PF14352">
    <property type="entry name" value="DUF4402"/>
    <property type="match status" value="1"/>
</dbReference>
<proteinExistence type="predicted"/>
<feature type="signal peptide" evidence="2">
    <location>
        <begin position="1"/>
        <end position="24"/>
    </location>
</feature>
<accession>A0A845AX76</accession>
<organism evidence="3 5">
    <name type="scientific">Parerythrobacter jejuensis</name>
    <dbReference type="NCBI Taxonomy" id="795812"/>
    <lineage>
        <taxon>Bacteria</taxon>
        <taxon>Pseudomonadati</taxon>
        <taxon>Pseudomonadota</taxon>
        <taxon>Alphaproteobacteria</taxon>
        <taxon>Sphingomonadales</taxon>
        <taxon>Erythrobacteraceae</taxon>
        <taxon>Parerythrobacter</taxon>
    </lineage>
</organism>
<name>A0A845AX76_9SPHN</name>
<dbReference type="AlphaFoldDB" id="A0A845AX76"/>
<gene>
    <name evidence="3" type="ORF">GRI94_05965</name>
    <name evidence="4" type="ORF">GRI94_20055</name>
</gene>
<reference evidence="3 5" key="1">
    <citation type="submission" date="2019-12" db="EMBL/GenBank/DDBJ databases">
        <title>Genomic-based taxomic classification of the family Erythrobacteraceae.</title>
        <authorList>
            <person name="Xu L."/>
        </authorList>
    </citation>
    <scope>NUCLEOTIDE SEQUENCE [LARGE SCALE GENOMIC DNA]</scope>
    <source>
        <strain evidence="3 5">JCM 16677</strain>
    </source>
</reference>